<dbReference type="EC" id="2.3.1.225" evidence="7"/>
<comment type="domain">
    <text evidence="7">The DHHC domain is required for palmitoyltransferase activity.</text>
</comment>
<dbReference type="PANTHER" id="PTHR12246">
    <property type="entry name" value="PALMITOYLTRANSFERASE ZDHHC16"/>
    <property type="match status" value="1"/>
</dbReference>
<feature type="transmembrane region" description="Helical" evidence="7">
    <location>
        <begin position="181"/>
        <end position="200"/>
    </location>
</feature>
<dbReference type="PROSITE" id="PS50216">
    <property type="entry name" value="DHHC"/>
    <property type="match status" value="1"/>
</dbReference>
<evidence type="ECO:0000256" key="7">
    <source>
        <dbReference type="RuleBase" id="RU079119"/>
    </source>
</evidence>
<sequence length="381" mass="44716">MMCVGRACAWLPRKIRRRVRECSEWMTTLYYTLYFNYFTTFFLALEVMMEPLFWFVEKFARFLGPMFVTLVTVMTTSVVTIFYVCLLPHVYDISLGLTVFHLIFGHWLLANIVFHYVMAAFTQPGTPPPQNVPEIVSVCKKCISPKPPRTHHCTICGKCILKMDHHCPWLNNCVGHRNHRYFFLFCLYMWMGTIYVSWVGHELFRQHFYGDKPTRFPPFLYPLNAIHDAIYNPKENPKPQVFIISEDSPMIEENYLEYYYHIAVLYEFILCSGVTLALGLLMVWHAKLISVGETSIEVHINNTQRKKYKKKNLIYTNPFHYGLKKNWMVFLGFSNFSSFVRRVLLPSTHEPEGSGLTWERASYKFHPDKGLQRVSNGTPTS</sequence>
<name>A0A9D4F3K7_DREPO</name>
<dbReference type="Pfam" id="PF01529">
    <property type="entry name" value="DHHC"/>
    <property type="match status" value="1"/>
</dbReference>
<keyword evidence="10" id="KW-1185">Reference proteome</keyword>
<keyword evidence="5 7" id="KW-0472">Membrane</keyword>
<evidence type="ECO:0000313" key="10">
    <source>
        <dbReference type="Proteomes" id="UP000828390"/>
    </source>
</evidence>
<reference evidence="9" key="2">
    <citation type="submission" date="2020-11" db="EMBL/GenBank/DDBJ databases">
        <authorList>
            <person name="McCartney M.A."/>
            <person name="Auch B."/>
            <person name="Kono T."/>
            <person name="Mallez S."/>
            <person name="Becker A."/>
            <person name="Gohl D.M."/>
            <person name="Silverstein K.A.T."/>
            <person name="Koren S."/>
            <person name="Bechman K.B."/>
            <person name="Herman A."/>
            <person name="Abrahante J.E."/>
            <person name="Garbe J."/>
        </authorList>
    </citation>
    <scope>NUCLEOTIDE SEQUENCE</scope>
    <source>
        <strain evidence="9">Duluth1</strain>
        <tissue evidence="9">Whole animal</tissue>
    </source>
</reference>
<comment type="similarity">
    <text evidence="7">Belongs to the DHHC palmitoyltransferase family.</text>
</comment>
<protein>
    <recommendedName>
        <fullName evidence="7">Palmitoyltransferase</fullName>
        <ecNumber evidence="7">2.3.1.225</ecNumber>
    </recommendedName>
</protein>
<feature type="transmembrane region" description="Helical" evidence="7">
    <location>
        <begin position="34"/>
        <end position="55"/>
    </location>
</feature>
<evidence type="ECO:0000256" key="1">
    <source>
        <dbReference type="ARBA" id="ARBA00004141"/>
    </source>
</evidence>
<reference evidence="9" key="1">
    <citation type="journal article" date="2019" name="bioRxiv">
        <title>The Genome of the Zebra Mussel, Dreissena polymorpha: A Resource for Invasive Species Research.</title>
        <authorList>
            <person name="McCartney M.A."/>
            <person name="Auch B."/>
            <person name="Kono T."/>
            <person name="Mallez S."/>
            <person name="Zhang Y."/>
            <person name="Obille A."/>
            <person name="Becker A."/>
            <person name="Abrahante J.E."/>
            <person name="Garbe J."/>
            <person name="Badalamenti J.P."/>
            <person name="Herman A."/>
            <person name="Mangelson H."/>
            <person name="Liachko I."/>
            <person name="Sullivan S."/>
            <person name="Sone E.D."/>
            <person name="Koren S."/>
            <person name="Silverstein K.A.T."/>
            <person name="Beckman K.B."/>
            <person name="Gohl D.M."/>
        </authorList>
    </citation>
    <scope>NUCLEOTIDE SEQUENCE</scope>
    <source>
        <strain evidence="9">Duluth1</strain>
        <tissue evidence="9">Whole animal</tissue>
    </source>
</reference>
<dbReference type="EMBL" id="JAIWYP010000008">
    <property type="protein sequence ID" value="KAH3789105.1"/>
    <property type="molecule type" value="Genomic_DNA"/>
</dbReference>
<keyword evidence="4 7" id="KW-1133">Transmembrane helix</keyword>
<comment type="subcellular location">
    <subcellularLocation>
        <location evidence="1">Membrane</location>
        <topology evidence="1">Multi-pass membrane protein</topology>
    </subcellularLocation>
</comment>
<dbReference type="AlphaFoldDB" id="A0A9D4F3K7"/>
<evidence type="ECO:0000256" key="4">
    <source>
        <dbReference type="ARBA" id="ARBA00022989"/>
    </source>
</evidence>
<evidence type="ECO:0000259" key="8">
    <source>
        <dbReference type="Pfam" id="PF01529"/>
    </source>
</evidence>
<feature type="domain" description="Palmitoyltransferase DHHC" evidence="8">
    <location>
        <begin position="137"/>
        <end position="298"/>
    </location>
</feature>
<comment type="caution">
    <text evidence="9">The sequence shown here is derived from an EMBL/GenBank/DDBJ whole genome shotgun (WGS) entry which is preliminary data.</text>
</comment>
<keyword evidence="2 7" id="KW-0808">Transferase</keyword>
<feature type="transmembrane region" description="Helical" evidence="7">
    <location>
        <begin position="67"/>
        <end position="91"/>
    </location>
</feature>
<dbReference type="InterPro" id="IPR039859">
    <property type="entry name" value="PFA4/ZDH16/20/ERF2-like"/>
</dbReference>
<dbReference type="GO" id="GO:0016020">
    <property type="term" value="C:membrane"/>
    <property type="evidence" value="ECO:0007669"/>
    <property type="project" value="UniProtKB-SubCell"/>
</dbReference>
<organism evidence="9 10">
    <name type="scientific">Dreissena polymorpha</name>
    <name type="common">Zebra mussel</name>
    <name type="synonym">Mytilus polymorpha</name>
    <dbReference type="NCBI Taxonomy" id="45954"/>
    <lineage>
        <taxon>Eukaryota</taxon>
        <taxon>Metazoa</taxon>
        <taxon>Spiralia</taxon>
        <taxon>Lophotrochozoa</taxon>
        <taxon>Mollusca</taxon>
        <taxon>Bivalvia</taxon>
        <taxon>Autobranchia</taxon>
        <taxon>Heteroconchia</taxon>
        <taxon>Euheterodonta</taxon>
        <taxon>Imparidentia</taxon>
        <taxon>Neoheterodontei</taxon>
        <taxon>Myida</taxon>
        <taxon>Dreissenoidea</taxon>
        <taxon>Dreissenidae</taxon>
        <taxon>Dreissena</taxon>
    </lineage>
</organism>
<dbReference type="InterPro" id="IPR001594">
    <property type="entry name" value="Palmitoyltrfase_DHHC"/>
</dbReference>
<evidence type="ECO:0000256" key="5">
    <source>
        <dbReference type="ARBA" id="ARBA00023136"/>
    </source>
</evidence>
<feature type="transmembrane region" description="Helical" evidence="7">
    <location>
        <begin position="97"/>
        <end position="117"/>
    </location>
</feature>
<evidence type="ECO:0000313" key="9">
    <source>
        <dbReference type="EMBL" id="KAH3789105.1"/>
    </source>
</evidence>
<keyword evidence="6 7" id="KW-0012">Acyltransferase</keyword>
<comment type="catalytic activity">
    <reaction evidence="7">
        <text>L-cysteinyl-[protein] + hexadecanoyl-CoA = S-hexadecanoyl-L-cysteinyl-[protein] + CoA</text>
        <dbReference type="Rhea" id="RHEA:36683"/>
        <dbReference type="Rhea" id="RHEA-COMP:10131"/>
        <dbReference type="Rhea" id="RHEA-COMP:11032"/>
        <dbReference type="ChEBI" id="CHEBI:29950"/>
        <dbReference type="ChEBI" id="CHEBI:57287"/>
        <dbReference type="ChEBI" id="CHEBI:57379"/>
        <dbReference type="ChEBI" id="CHEBI:74151"/>
        <dbReference type="EC" id="2.3.1.225"/>
    </reaction>
</comment>
<gene>
    <name evidence="9" type="ORF">DPMN_167274</name>
</gene>
<dbReference type="Proteomes" id="UP000828390">
    <property type="component" value="Unassembled WGS sequence"/>
</dbReference>
<dbReference type="GO" id="GO:0019706">
    <property type="term" value="F:protein-cysteine S-palmitoyltransferase activity"/>
    <property type="evidence" value="ECO:0007669"/>
    <property type="project" value="UniProtKB-EC"/>
</dbReference>
<accession>A0A9D4F3K7</accession>
<feature type="transmembrane region" description="Helical" evidence="7">
    <location>
        <begin position="258"/>
        <end position="284"/>
    </location>
</feature>
<keyword evidence="3 7" id="KW-0812">Transmembrane</keyword>
<proteinExistence type="inferred from homology"/>
<evidence type="ECO:0000256" key="6">
    <source>
        <dbReference type="ARBA" id="ARBA00023315"/>
    </source>
</evidence>
<evidence type="ECO:0000256" key="3">
    <source>
        <dbReference type="ARBA" id="ARBA00022692"/>
    </source>
</evidence>
<evidence type="ECO:0000256" key="2">
    <source>
        <dbReference type="ARBA" id="ARBA00022679"/>
    </source>
</evidence>